<dbReference type="InterPro" id="IPR005119">
    <property type="entry name" value="LysR_subst-bd"/>
</dbReference>
<accession>A0A1G9NQ34</accession>
<dbReference type="SUPFAM" id="SSF46785">
    <property type="entry name" value="Winged helix' DNA-binding domain"/>
    <property type="match status" value="1"/>
</dbReference>
<gene>
    <name evidence="6" type="ORF">SAMN04488502_1011077</name>
</gene>
<dbReference type="InterPro" id="IPR036388">
    <property type="entry name" value="WH-like_DNA-bd_sf"/>
</dbReference>
<dbReference type="AlphaFoldDB" id="A0A1G9NQ34"/>
<dbReference type="InterPro" id="IPR036390">
    <property type="entry name" value="WH_DNA-bd_sf"/>
</dbReference>
<feature type="domain" description="HTH lysR-type" evidence="5">
    <location>
        <begin position="3"/>
        <end position="60"/>
    </location>
</feature>
<dbReference type="Pfam" id="PF03466">
    <property type="entry name" value="LysR_substrate"/>
    <property type="match status" value="1"/>
</dbReference>
<dbReference type="SUPFAM" id="SSF53850">
    <property type="entry name" value="Periplasmic binding protein-like II"/>
    <property type="match status" value="1"/>
</dbReference>
<dbReference type="InterPro" id="IPR000847">
    <property type="entry name" value="LysR_HTH_N"/>
</dbReference>
<proteinExistence type="inferred from homology"/>
<dbReference type="PRINTS" id="PR00039">
    <property type="entry name" value="HTHLYSR"/>
</dbReference>
<dbReference type="OrthoDB" id="9778774at2"/>
<dbReference type="PANTHER" id="PTHR30126">
    <property type="entry name" value="HTH-TYPE TRANSCRIPTIONAL REGULATOR"/>
    <property type="match status" value="1"/>
</dbReference>
<keyword evidence="2" id="KW-0805">Transcription regulation</keyword>
<keyword evidence="7" id="KW-1185">Reference proteome</keyword>
<dbReference type="CDD" id="cd05466">
    <property type="entry name" value="PBP2_LTTR_substrate"/>
    <property type="match status" value="1"/>
</dbReference>
<dbReference type="PROSITE" id="PS50931">
    <property type="entry name" value="HTH_LYSR"/>
    <property type="match status" value="1"/>
</dbReference>
<evidence type="ECO:0000313" key="6">
    <source>
        <dbReference type="EMBL" id="SDL88115.1"/>
    </source>
</evidence>
<reference evidence="6 7" key="1">
    <citation type="submission" date="2016-10" db="EMBL/GenBank/DDBJ databases">
        <authorList>
            <person name="de Groot N.N."/>
        </authorList>
    </citation>
    <scope>NUCLEOTIDE SEQUENCE [LARGE SCALE GENOMIC DNA]</scope>
    <source>
        <strain evidence="6 7">DSM 1736</strain>
    </source>
</reference>
<organism evidence="6 7">
    <name type="scientific">Dendrosporobacter quercicolus</name>
    <dbReference type="NCBI Taxonomy" id="146817"/>
    <lineage>
        <taxon>Bacteria</taxon>
        <taxon>Bacillati</taxon>
        <taxon>Bacillota</taxon>
        <taxon>Negativicutes</taxon>
        <taxon>Selenomonadales</taxon>
        <taxon>Sporomusaceae</taxon>
        <taxon>Dendrosporobacter</taxon>
    </lineage>
</organism>
<keyword evidence="3 6" id="KW-0238">DNA-binding</keyword>
<protein>
    <submittedName>
        <fullName evidence="6">DNA-binding transcriptional regulator, LysR family</fullName>
    </submittedName>
</protein>
<dbReference type="STRING" id="146817.SAMN04488502_1011077"/>
<dbReference type="Gene3D" id="3.40.190.290">
    <property type="match status" value="1"/>
</dbReference>
<dbReference type="RefSeq" id="WP_092069228.1">
    <property type="nucleotide sequence ID" value="NZ_FNHB01000001.1"/>
</dbReference>
<comment type="similarity">
    <text evidence="1">Belongs to the LysR transcriptional regulatory family.</text>
</comment>
<evidence type="ECO:0000256" key="1">
    <source>
        <dbReference type="ARBA" id="ARBA00009437"/>
    </source>
</evidence>
<dbReference type="GO" id="GO:0000976">
    <property type="term" value="F:transcription cis-regulatory region binding"/>
    <property type="evidence" value="ECO:0007669"/>
    <property type="project" value="TreeGrafter"/>
</dbReference>
<evidence type="ECO:0000256" key="4">
    <source>
        <dbReference type="ARBA" id="ARBA00023163"/>
    </source>
</evidence>
<evidence type="ECO:0000256" key="2">
    <source>
        <dbReference type="ARBA" id="ARBA00023015"/>
    </source>
</evidence>
<dbReference type="PANTHER" id="PTHR30126:SF64">
    <property type="entry name" value="HTH-TYPE TRANSCRIPTIONAL REGULATOR CITR"/>
    <property type="match status" value="1"/>
</dbReference>
<evidence type="ECO:0000256" key="3">
    <source>
        <dbReference type="ARBA" id="ARBA00023125"/>
    </source>
</evidence>
<evidence type="ECO:0000259" key="5">
    <source>
        <dbReference type="PROSITE" id="PS50931"/>
    </source>
</evidence>
<dbReference type="Pfam" id="PF00126">
    <property type="entry name" value="HTH_1"/>
    <property type="match status" value="1"/>
</dbReference>
<dbReference type="Gene3D" id="1.10.10.10">
    <property type="entry name" value="Winged helix-like DNA-binding domain superfamily/Winged helix DNA-binding domain"/>
    <property type="match status" value="1"/>
</dbReference>
<dbReference type="Proteomes" id="UP000214880">
    <property type="component" value="Unassembled WGS sequence"/>
</dbReference>
<evidence type="ECO:0000313" key="7">
    <source>
        <dbReference type="Proteomes" id="UP000214880"/>
    </source>
</evidence>
<dbReference type="EMBL" id="FNHB01000001">
    <property type="protein sequence ID" value="SDL88115.1"/>
    <property type="molecule type" value="Genomic_DNA"/>
</dbReference>
<name>A0A1G9NQ34_9FIRM</name>
<dbReference type="FunFam" id="1.10.10.10:FF:000001">
    <property type="entry name" value="LysR family transcriptional regulator"/>
    <property type="match status" value="1"/>
</dbReference>
<dbReference type="GO" id="GO:0003700">
    <property type="term" value="F:DNA-binding transcription factor activity"/>
    <property type="evidence" value="ECO:0007669"/>
    <property type="project" value="InterPro"/>
</dbReference>
<keyword evidence="4" id="KW-0804">Transcription</keyword>
<sequence>MNINLELYRIFYVTVKTGSISKAAKELFTSQPAVSQSIKLLEQKLGGQLFFRTSKGVLLTAEGEIFFRYIEQGYHLIQTAEHKFQETLHLLTGQIRIGAGDTLSKYYLLPYLGRFNERYPQIQIHVTNQTTFEILDLLKSGKIDLGIINLPIDPDEAVKIAETQEIQDCFVAGRKFKKLSLGEINLQELTKYPVMVLEKGSNSRAFLDKYWNANGLELQPEFELGTIDLLVHFAKTGLGISCVVKNFIREELQSEELYEVKIREPIPKRSIGLVILRDVPLSTAARQFVALLTSDKKVIAEMDANVKW</sequence>